<gene>
    <name evidence="2" type="ORF">JQS43_17255</name>
</gene>
<dbReference type="EMBL" id="CP070499">
    <property type="protein sequence ID" value="QSB17387.1"/>
    <property type="molecule type" value="Genomic_DNA"/>
</dbReference>
<reference evidence="2" key="1">
    <citation type="submission" date="2021-02" db="EMBL/GenBank/DDBJ databases">
        <title>Natrosporangium hydrolyticum gen. nov., sp. nov, a haloalkaliphilic actinobacterium from a soda solonchak soil.</title>
        <authorList>
            <person name="Sorokin D.Y."/>
            <person name="Khijniak T.V."/>
            <person name="Zakharycheva A.P."/>
            <person name="Boueva O.V."/>
            <person name="Ariskina E.V."/>
            <person name="Hahnke R.L."/>
            <person name="Bunk B."/>
            <person name="Sproer C."/>
            <person name="Schumann P."/>
            <person name="Evtushenko L.I."/>
            <person name="Kublanov I.V."/>
        </authorList>
    </citation>
    <scope>NUCLEOTIDE SEQUENCE</scope>
    <source>
        <strain evidence="2">DSM 106523</strain>
    </source>
</reference>
<dbReference type="KEGG" id="nhy:JQS43_17255"/>
<feature type="compositionally biased region" description="Low complexity" evidence="1">
    <location>
        <begin position="245"/>
        <end position="263"/>
    </location>
</feature>
<dbReference type="Pfam" id="PF12502">
    <property type="entry name" value="DUF3710"/>
    <property type="match status" value="1"/>
</dbReference>
<evidence type="ECO:0000256" key="1">
    <source>
        <dbReference type="SAM" id="MobiDB-lite"/>
    </source>
</evidence>
<keyword evidence="3" id="KW-1185">Reference proteome</keyword>
<dbReference type="Proteomes" id="UP000662857">
    <property type="component" value="Chromosome"/>
</dbReference>
<dbReference type="InterPro" id="IPR022183">
    <property type="entry name" value="DUF3710"/>
</dbReference>
<protein>
    <submittedName>
        <fullName evidence="2">DUF3710 domain-containing protein</fullName>
    </submittedName>
</protein>
<feature type="compositionally biased region" description="Basic and acidic residues" evidence="1">
    <location>
        <begin position="13"/>
        <end position="24"/>
    </location>
</feature>
<proteinExistence type="predicted"/>
<dbReference type="AlphaFoldDB" id="A0A895YHR6"/>
<evidence type="ECO:0000313" key="2">
    <source>
        <dbReference type="EMBL" id="QSB17387.1"/>
    </source>
</evidence>
<feature type="region of interest" description="Disordered" evidence="1">
    <location>
        <begin position="1"/>
        <end position="62"/>
    </location>
</feature>
<feature type="compositionally biased region" description="Low complexity" evidence="1">
    <location>
        <begin position="34"/>
        <end position="54"/>
    </location>
</feature>
<feature type="region of interest" description="Disordered" evidence="1">
    <location>
        <begin position="222"/>
        <end position="263"/>
    </location>
</feature>
<organism evidence="2 3">
    <name type="scientific">Natronosporangium hydrolyticum</name>
    <dbReference type="NCBI Taxonomy" id="2811111"/>
    <lineage>
        <taxon>Bacteria</taxon>
        <taxon>Bacillati</taxon>
        <taxon>Actinomycetota</taxon>
        <taxon>Actinomycetes</taxon>
        <taxon>Micromonosporales</taxon>
        <taxon>Micromonosporaceae</taxon>
        <taxon>Natronosporangium</taxon>
    </lineage>
</organism>
<feature type="compositionally biased region" description="Low complexity" evidence="1">
    <location>
        <begin position="228"/>
        <end position="237"/>
    </location>
</feature>
<dbReference type="RefSeq" id="WP_239679471.1">
    <property type="nucleotide sequence ID" value="NZ_CP070499.1"/>
</dbReference>
<name>A0A895YHR6_9ACTN</name>
<evidence type="ECO:0000313" key="3">
    <source>
        <dbReference type="Proteomes" id="UP000662857"/>
    </source>
</evidence>
<sequence>MMFSRGSRSQGRHARDGKAGRGRAEPPAAESTTEPSGEPGSELGGATAPPAAGPYDSAEAPEDGRLLDLGSLRIPSVSGVEVRVQANKEGVVQQVFLVHGESMLQLGVFAAPRTEQIWDEVRAEIKQTLAKDGVAAEEFAGDYGTELTARVRTQQGPKDLRFVGVSGPRWLVRAVYQGPAAVDPAAAAPLVQCLRGLVVDRGSDARPAKEPLPLRLTEEMAAQVQSRAAANAGAAPGTTGGGAGAAPNGAAASRRSAAGPPPG</sequence>
<accession>A0A895YHR6</accession>